<comment type="caution">
    <text evidence="1">The sequence shown here is derived from an EMBL/GenBank/DDBJ whole genome shotgun (WGS) entry which is preliminary data.</text>
</comment>
<dbReference type="EMBL" id="CM037014">
    <property type="protein sequence ID" value="KAH7685382.1"/>
    <property type="molecule type" value="Genomic_DNA"/>
</dbReference>
<sequence>MQPLKVDRRFMHPGLFREIIEFIALHHLRLHQGYLHIPKLLFYILKSLLLLLSMVVRETVNFSIQLWYSLMTSNGTMC</sequence>
<protein>
    <submittedName>
        <fullName evidence="1">Uncharacterized protein</fullName>
    </submittedName>
</protein>
<keyword evidence="2" id="KW-1185">Reference proteome</keyword>
<name>A0ACB7WBP0_DIOAL</name>
<gene>
    <name evidence="1" type="ORF">IHE45_04G035600</name>
</gene>
<evidence type="ECO:0000313" key="1">
    <source>
        <dbReference type="EMBL" id="KAH7685382.1"/>
    </source>
</evidence>
<organism evidence="1 2">
    <name type="scientific">Dioscorea alata</name>
    <name type="common">Purple yam</name>
    <dbReference type="NCBI Taxonomy" id="55571"/>
    <lineage>
        <taxon>Eukaryota</taxon>
        <taxon>Viridiplantae</taxon>
        <taxon>Streptophyta</taxon>
        <taxon>Embryophyta</taxon>
        <taxon>Tracheophyta</taxon>
        <taxon>Spermatophyta</taxon>
        <taxon>Magnoliopsida</taxon>
        <taxon>Liliopsida</taxon>
        <taxon>Dioscoreales</taxon>
        <taxon>Dioscoreaceae</taxon>
        <taxon>Dioscorea</taxon>
    </lineage>
</organism>
<dbReference type="Proteomes" id="UP000827976">
    <property type="component" value="Chromosome 4"/>
</dbReference>
<reference evidence="2" key="1">
    <citation type="journal article" date="2022" name="Nat. Commun.">
        <title>Chromosome evolution and the genetic basis of agronomically important traits in greater yam.</title>
        <authorList>
            <person name="Bredeson J.V."/>
            <person name="Lyons J.B."/>
            <person name="Oniyinde I.O."/>
            <person name="Okereke N.R."/>
            <person name="Kolade O."/>
            <person name="Nnabue I."/>
            <person name="Nwadili C.O."/>
            <person name="Hribova E."/>
            <person name="Parker M."/>
            <person name="Nwogha J."/>
            <person name="Shu S."/>
            <person name="Carlson J."/>
            <person name="Kariba R."/>
            <person name="Muthemba S."/>
            <person name="Knop K."/>
            <person name="Barton G.J."/>
            <person name="Sherwood A.V."/>
            <person name="Lopez-Montes A."/>
            <person name="Asiedu R."/>
            <person name="Jamnadass R."/>
            <person name="Muchugi A."/>
            <person name="Goodstein D."/>
            <person name="Egesi C.N."/>
            <person name="Featherston J."/>
            <person name="Asfaw A."/>
            <person name="Simpson G.G."/>
            <person name="Dolezel J."/>
            <person name="Hendre P.S."/>
            <person name="Van Deynze A."/>
            <person name="Kumar P.L."/>
            <person name="Obidiegwu J.E."/>
            <person name="Bhattacharjee R."/>
            <person name="Rokhsar D.S."/>
        </authorList>
    </citation>
    <scope>NUCLEOTIDE SEQUENCE [LARGE SCALE GENOMIC DNA]</scope>
    <source>
        <strain evidence="2">cv. TDa95/00328</strain>
    </source>
</reference>
<proteinExistence type="predicted"/>
<evidence type="ECO:0000313" key="2">
    <source>
        <dbReference type="Proteomes" id="UP000827976"/>
    </source>
</evidence>
<accession>A0ACB7WBP0</accession>